<name>A0A261ES79_9BIFI</name>
<proteinExistence type="predicted"/>
<dbReference type="Gene3D" id="1.10.357.10">
    <property type="entry name" value="Tetracycline Repressor, domain 2"/>
    <property type="match status" value="1"/>
</dbReference>
<protein>
    <submittedName>
        <fullName evidence="4">TetR family transcriptional regulator</fullName>
    </submittedName>
</protein>
<feature type="DNA-binding region" description="H-T-H motif" evidence="2">
    <location>
        <begin position="26"/>
        <end position="45"/>
    </location>
</feature>
<reference evidence="4 5" key="1">
    <citation type="journal article" date="2017" name="BMC Genomics">
        <title>Comparative genomic and phylogenomic analyses of the Bifidobacteriaceae family.</title>
        <authorList>
            <person name="Lugli G.A."/>
            <person name="Milani C."/>
            <person name="Turroni F."/>
            <person name="Duranti S."/>
            <person name="Mancabelli L."/>
            <person name="Mangifesta M."/>
            <person name="Ferrario C."/>
            <person name="Modesto M."/>
            <person name="Mattarelli P."/>
            <person name="Jiri K."/>
            <person name="van Sinderen D."/>
            <person name="Ventura M."/>
        </authorList>
    </citation>
    <scope>NUCLEOTIDE SEQUENCE [LARGE SCALE GENOMIC DNA]</scope>
    <source>
        <strain evidence="4 5">DSM 24744</strain>
    </source>
</reference>
<keyword evidence="1 2" id="KW-0238">DNA-binding</keyword>
<dbReference type="OrthoDB" id="9810250at2"/>
<gene>
    <name evidence="4" type="ORF">PSSU_1522</name>
</gene>
<dbReference type="InterPro" id="IPR009057">
    <property type="entry name" value="Homeodomain-like_sf"/>
</dbReference>
<sequence>MTDLAQRALEQSLVKLVRVTPVSKITIGDLTRDCGVSRSTFYYHYRDIYDLVGQVVVARFGVVIGKDRGQGSWPEGLRRVMEELRRDEVFIRNVYAGVDHNKARVYLMEQGENLMYGVAHQEAEAIGADDEAARGVAHVYAFIFVGALVEWVSEGMERDIDEVIDDLRTTLDGSFAHSLANWKLRNDRGGKKKR</sequence>
<dbReference type="Proteomes" id="UP000216454">
    <property type="component" value="Unassembled WGS sequence"/>
</dbReference>
<comment type="caution">
    <text evidence="4">The sequence shown here is derived from an EMBL/GenBank/DDBJ whole genome shotgun (WGS) entry which is preliminary data.</text>
</comment>
<evidence type="ECO:0000259" key="3">
    <source>
        <dbReference type="PROSITE" id="PS50977"/>
    </source>
</evidence>
<dbReference type="InterPro" id="IPR001647">
    <property type="entry name" value="HTH_TetR"/>
</dbReference>
<evidence type="ECO:0000256" key="1">
    <source>
        <dbReference type="ARBA" id="ARBA00023125"/>
    </source>
</evidence>
<evidence type="ECO:0000313" key="4">
    <source>
        <dbReference type="EMBL" id="OZG49698.1"/>
    </source>
</evidence>
<evidence type="ECO:0000256" key="2">
    <source>
        <dbReference type="PROSITE-ProRule" id="PRU00335"/>
    </source>
</evidence>
<dbReference type="EMBL" id="MWWQ01000014">
    <property type="protein sequence ID" value="OZG49698.1"/>
    <property type="molecule type" value="Genomic_DNA"/>
</dbReference>
<dbReference type="AlphaFoldDB" id="A0A261ES79"/>
<dbReference type="Pfam" id="PF14278">
    <property type="entry name" value="TetR_C_8"/>
    <property type="match status" value="1"/>
</dbReference>
<accession>A0A261ES79</accession>
<dbReference type="PROSITE" id="PS50977">
    <property type="entry name" value="HTH_TETR_2"/>
    <property type="match status" value="1"/>
</dbReference>
<evidence type="ECO:0000313" key="5">
    <source>
        <dbReference type="Proteomes" id="UP000216454"/>
    </source>
</evidence>
<organism evidence="4 5">
    <name type="scientific">Pseudoscardovia suis</name>
    <dbReference type="NCBI Taxonomy" id="987063"/>
    <lineage>
        <taxon>Bacteria</taxon>
        <taxon>Bacillati</taxon>
        <taxon>Actinomycetota</taxon>
        <taxon>Actinomycetes</taxon>
        <taxon>Bifidobacteriales</taxon>
        <taxon>Bifidobacteriaceae</taxon>
        <taxon>Pseudoscardovia</taxon>
    </lineage>
</organism>
<dbReference type="SUPFAM" id="SSF46689">
    <property type="entry name" value="Homeodomain-like"/>
    <property type="match status" value="1"/>
</dbReference>
<feature type="domain" description="HTH tetR-type" evidence="3">
    <location>
        <begin position="3"/>
        <end position="63"/>
    </location>
</feature>
<dbReference type="GO" id="GO:0003677">
    <property type="term" value="F:DNA binding"/>
    <property type="evidence" value="ECO:0007669"/>
    <property type="project" value="UniProtKB-UniRule"/>
</dbReference>
<dbReference type="RefSeq" id="WP_094691805.1">
    <property type="nucleotide sequence ID" value="NZ_MWWQ01000014.1"/>
</dbReference>
<dbReference type="InterPro" id="IPR039532">
    <property type="entry name" value="TetR_C_Firmicutes"/>
</dbReference>
<keyword evidence="5" id="KW-1185">Reference proteome</keyword>